<keyword evidence="15" id="KW-1185">Reference proteome</keyword>
<dbReference type="EMBL" id="QPJD01000009">
    <property type="protein sequence ID" value="RCW46524.1"/>
    <property type="molecule type" value="Genomic_DNA"/>
</dbReference>
<evidence type="ECO:0000256" key="5">
    <source>
        <dbReference type="ARBA" id="ARBA00019465"/>
    </source>
</evidence>
<dbReference type="EC" id="1.1.1.169" evidence="4 11"/>
<evidence type="ECO:0000313" key="14">
    <source>
        <dbReference type="EMBL" id="RCW46524.1"/>
    </source>
</evidence>
<dbReference type="Proteomes" id="UP000252415">
    <property type="component" value="Unassembled WGS sequence"/>
</dbReference>
<evidence type="ECO:0000256" key="3">
    <source>
        <dbReference type="ARBA" id="ARBA00007870"/>
    </source>
</evidence>
<evidence type="ECO:0000256" key="11">
    <source>
        <dbReference type="RuleBase" id="RU362068"/>
    </source>
</evidence>
<dbReference type="Pfam" id="PF02558">
    <property type="entry name" value="ApbA"/>
    <property type="match status" value="1"/>
</dbReference>
<keyword evidence="6 11" id="KW-0566">Pantothenate biosynthesis</keyword>
<dbReference type="Gene3D" id="1.10.1040.10">
    <property type="entry name" value="N-(1-d-carboxylethyl)-l-norvaline Dehydrogenase, domain 2"/>
    <property type="match status" value="1"/>
</dbReference>
<dbReference type="InterPro" id="IPR050838">
    <property type="entry name" value="Ketopantoate_reductase"/>
</dbReference>
<evidence type="ECO:0000256" key="7">
    <source>
        <dbReference type="ARBA" id="ARBA00022857"/>
    </source>
</evidence>
<accession>A0A368VYR7</accession>
<evidence type="ECO:0000256" key="4">
    <source>
        <dbReference type="ARBA" id="ARBA00013014"/>
    </source>
</evidence>
<comment type="pathway">
    <text evidence="2 11">Cofactor biosynthesis; (R)-pantothenate biosynthesis; (R)-pantoate from 3-methyl-2-oxobutanoate: step 2/2.</text>
</comment>
<evidence type="ECO:0000259" key="13">
    <source>
        <dbReference type="Pfam" id="PF08546"/>
    </source>
</evidence>
<evidence type="ECO:0000256" key="6">
    <source>
        <dbReference type="ARBA" id="ARBA00022655"/>
    </source>
</evidence>
<feature type="domain" description="Ketopantoate reductase C-terminal" evidence="13">
    <location>
        <begin position="202"/>
        <end position="323"/>
    </location>
</feature>
<evidence type="ECO:0000259" key="12">
    <source>
        <dbReference type="Pfam" id="PF02558"/>
    </source>
</evidence>
<keyword evidence="7 11" id="KW-0521">NADP</keyword>
<dbReference type="InterPro" id="IPR036291">
    <property type="entry name" value="NAD(P)-bd_dom_sf"/>
</dbReference>
<dbReference type="InterPro" id="IPR013752">
    <property type="entry name" value="KPA_reductase"/>
</dbReference>
<comment type="caution">
    <text evidence="14">The sequence shown here is derived from an EMBL/GenBank/DDBJ whole genome shotgun (WGS) entry which is preliminary data.</text>
</comment>
<dbReference type="GO" id="GO:0050661">
    <property type="term" value="F:NADP binding"/>
    <property type="evidence" value="ECO:0007669"/>
    <property type="project" value="TreeGrafter"/>
</dbReference>
<evidence type="ECO:0000256" key="1">
    <source>
        <dbReference type="ARBA" id="ARBA00002919"/>
    </source>
</evidence>
<dbReference type="RefSeq" id="WP_114381164.1">
    <property type="nucleotide sequence ID" value="NZ_QPJD01000009.1"/>
</dbReference>
<dbReference type="NCBIfam" id="TIGR00745">
    <property type="entry name" value="apbA_panE"/>
    <property type="match status" value="1"/>
</dbReference>
<dbReference type="PANTHER" id="PTHR43765">
    <property type="entry name" value="2-DEHYDROPANTOATE 2-REDUCTASE-RELATED"/>
    <property type="match status" value="1"/>
</dbReference>
<dbReference type="GO" id="GO:0008677">
    <property type="term" value="F:2-dehydropantoate 2-reductase activity"/>
    <property type="evidence" value="ECO:0007669"/>
    <property type="project" value="UniProtKB-EC"/>
</dbReference>
<dbReference type="FunFam" id="1.10.1040.10:FF:000017">
    <property type="entry name" value="2-dehydropantoate 2-reductase"/>
    <property type="match status" value="1"/>
</dbReference>
<dbReference type="InterPro" id="IPR013328">
    <property type="entry name" value="6PGD_dom2"/>
</dbReference>
<dbReference type="InterPro" id="IPR003710">
    <property type="entry name" value="ApbA"/>
</dbReference>
<comment type="catalytic activity">
    <reaction evidence="10 11">
        <text>(R)-pantoate + NADP(+) = 2-dehydropantoate + NADPH + H(+)</text>
        <dbReference type="Rhea" id="RHEA:16233"/>
        <dbReference type="ChEBI" id="CHEBI:11561"/>
        <dbReference type="ChEBI" id="CHEBI:15378"/>
        <dbReference type="ChEBI" id="CHEBI:15980"/>
        <dbReference type="ChEBI" id="CHEBI:57783"/>
        <dbReference type="ChEBI" id="CHEBI:58349"/>
        <dbReference type="EC" id="1.1.1.169"/>
    </reaction>
</comment>
<dbReference type="GO" id="GO:0015940">
    <property type="term" value="P:pantothenate biosynthetic process"/>
    <property type="evidence" value="ECO:0007669"/>
    <property type="project" value="UniProtKB-UniPathway"/>
</dbReference>
<sequence>MRIDVIGGGSIGLLYGAKLADAGAEVTIWTRSKEQSELLSAQGILLQVMDGTSKRIERVNSNWIDCFSGRFVDKAGQPHNGFRWILLTVKQTDINDRLLDQLNAFTASSSDGAAAVICLQNGIGHLDRIKKKLPDTPLFAAVTTEGAKRIDGRTVQHTGKGQLWLGEWSGNKSNRDESLEISQKMLISLLQSAGFTSFLSNDMENRIFAKLLINAVINPLTAMFDVTNGELPMHPTRKSLMTALYAETELILRKAGMKLPHDGWQQIIEICRQTSGNVSSMLSDVRAGRTTEIDAINGGIVRLAEQFDIPAPINRAVTALIQALPMEPDMKE</sequence>
<feature type="domain" description="Ketopantoate reductase N-terminal" evidence="12">
    <location>
        <begin position="5"/>
        <end position="169"/>
    </location>
</feature>
<dbReference type="InterPro" id="IPR008927">
    <property type="entry name" value="6-PGluconate_DH-like_C_sf"/>
</dbReference>
<dbReference type="SUPFAM" id="SSF48179">
    <property type="entry name" value="6-phosphogluconate dehydrogenase C-terminal domain-like"/>
    <property type="match status" value="1"/>
</dbReference>
<name>A0A368VYR7_9BACL</name>
<dbReference type="Gene3D" id="3.40.50.720">
    <property type="entry name" value="NAD(P)-binding Rossmann-like Domain"/>
    <property type="match status" value="1"/>
</dbReference>
<dbReference type="GO" id="GO:0005737">
    <property type="term" value="C:cytoplasm"/>
    <property type="evidence" value="ECO:0007669"/>
    <property type="project" value="TreeGrafter"/>
</dbReference>
<keyword evidence="8 11" id="KW-0560">Oxidoreductase</keyword>
<evidence type="ECO:0000256" key="2">
    <source>
        <dbReference type="ARBA" id="ARBA00004994"/>
    </source>
</evidence>
<gene>
    <name evidence="14" type="ORF">DFP97_109169</name>
</gene>
<dbReference type="InterPro" id="IPR013332">
    <property type="entry name" value="KPR_N"/>
</dbReference>
<dbReference type="Pfam" id="PF08546">
    <property type="entry name" value="ApbA_C"/>
    <property type="match status" value="1"/>
</dbReference>
<evidence type="ECO:0000313" key="15">
    <source>
        <dbReference type="Proteomes" id="UP000252415"/>
    </source>
</evidence>
<evidence type="ECO:0000256" key="10">
    <source>
        <dbReference type="ARBA" id="ARBA00048793"/>
    </source>
</evidence>
<dbReference type="OrthoDB" id="9800163at2"/>
<organism evidence="14 15">
    <name type="scientific">Paenibacillus prosopidis</name>
    <dbReference type="NCBI Taxonomy" id="630520"/>
    <lineage>
        <taxon>Bacteria</taxon>
        <taxon>Bacillati</taxon>
        <taxon>Bacillota</taxon>
        <taxon>Bacilli</taxon>
        <taxon>Bacillales</taxon>
        <taxon>Paenibacillaceae</taxon>
        <taxon>Paenibacillus</taxon>
    </lineage>
</organism>
<dbReference type="UniPathway" id="UPA00028">
    <property type="reaction ID" value="UER00004"/>
</dbReference>
<comment type="similarity">
    <text evidence="3 11">Belongs to the ketopantoate reductase family.</text>
</comment>
<evidence type="ECO:0000256" key="8">
    <source>
        <dbReference type="ARBA" id="ARBA00023002"/>
    </source>
</evidence>
<proteinExistence type="inferred from homology"/>
<dbReference type="PANTHER" id="PTHR43765:SF2">
    <property type="entry name" value="2-DEHYDROPANTOATE 2-REDUCTASE"/>
    <property type="match status" value="1"/>
</dbReference>
<dbReference type="AlphaFoldDB" id="A0A368VYR7"/>
<evidence type="ECO:0000256" key="9">
    <source>
        <dbReference type="ARBA" id="ARBA00032024"/>
    </source>
</evidence>
<dbReference type="SUPFAM" id="SSF51735">
    <property type="entry name" value="NAD(P)-binding Rossmann-fold domains"/>
    <property type="match status" value="1"/>
</dbReference>
<protein>
    <recommendedName>
        <fullName evidence="5 11">2-dehydropantoate 2-reductase</fullName>
        <ecNumber evidence="4 11">1.1.1.169</ecNumber>
    </recommendedName>
    <alternativeName>
        <fullName evidence="9 11">Ketopantoate reductase</fullName>
    </alternativeName>
</protein>
<comment type="function">
    <text evidence="1 11">Catalyzes the NADPH-dependent reduction of ketopantoate into pantoic acid.</text>
</comment>
<reference evidence="14 15" key="1">
    <citation type="submission" date="2018-07" db="EMBL/GenBank/DDBJ databases">
        <title>Genomic Encyclopedia of Type Strains, Phase III (KMG-III): the genomes of soil and plant-associated and newly described type strains.</title>
        <authorList>
            <person name="Whitman W."/>
        </authorList>
    </citation>
    <scope>NUCLEOTIDE SEQUENCE [LARGE SCALE GENOMIC DNA]</scope>
    <source>
        <strain evidence="14 15">CECT 7506</strain>
    </source>
</reference>